<dbReference type="PANTHER" id="PTHR33279:SF6">
    <property type="entry name" value="SULFUR CARRIER PROTEIN YEDF-RELATED"/>
    <property type="match status" value="1"/>
</dbReference>
<dbReference type="PROSITE" id="PS01148">
    <property type="entry name" value="UPF0033"/>
    <property type="match status" value="1"/>
</dbReference>
<feature type="domain" description="UPF0033" evidence="2">
    <location>
        <begin position="5"/>
        <end position="29"/>
    </location>
</feature>
<dbReference type="InterPro" id="IPR001455">
    <property type="entry name" value="TusA-like"/>
</dbReference>
<evidence type="ECO:0000313" key="4">
    <source>
        <dbReference type="Proteomes" id="UP000280960"/>
    </source>
</evidence>
<gene>
    <name evidence="3" type="primary">yedF</name>
    <name evidence="3" type="ORF">D2962_17185</name>
</gene>
<dbReference type="KEGG" id="bacg:D2962_17185"/>
<dbReference type="InterPro" id="IPR036868">
    <property type="entry name" value="TusA-like_sf"/>
</dbReference>
<dbReference type="SUPFAM" id="SSF64307">
    <property type="entry name" value="SirA-like"/>
    <property type="match status" value="1"/>
</dbReference>
<dbReference type="PANTHER" id="PTHR33279">
    <property type="entry name" value="SULFUR CARRIER PROTEIN YEDF-RELATED"/>
    <property type="match status" value="1"/>
</dbReference>
<name>A0A3G2R986_9FIRM</name>
<dbReference type="InterPro" id="IPR027396">
    <property type="entry name" value="DsrEFH-like"/>
</dbReference>
<dbReference type="Proteomes" id="UP000280960">
    <property type="component" value="Chromosome"/>
</dbReference>
<dbReference type="GO" id="GO:0016740">
    <property type="term" value="F:transferase activity"/>
    <property type="evidence" value="ECO:0007669"/>
    <property type="project" value="UniProtKB-KW"/>
</dbReference>
<proteinExistence type="inferred from homology"/>
<protein>
    <submittedName>
        <fullName evidence="3">Sulfurtransferase-like selenium metabolism protein YedF</fullName>
    </submittedName>
</protein>
<evidence type="ECO:0000313" key="3">
    <source>
        <dbReference type="EMBL" id="AYO32104.1"/>
    </source>
</evidence>
<sequence>MEVFVDARGKACPEPVIMTKKALDSMESGRVITAVDNEISRDNVVKLARSQNLEFLVEEKNGGFEITIEKGRRENALEHAVDGMKHENTHLMLDKDYVILVSQNTLGNGAVELGKILLKNYLYTLREASHLPSALLFVNSGVFLTTEGSESLEALKELEKSGVEILSCGTCLDYYHLKEKLMVGKVTNMFEIVEKTTGKRTLCL</sequence>
<reference evidence="3 4" key="1">
    <citation type="submission" date="2018-10" db="EMBL/GenBank/DDBJ databases">
        <authorList>
            <person name="Zhang X."/>
        </authorList>
    </citation>
    <scope>NUCLEOTIDE SEQUENCE [LARGE SCALE GENOMIC DNA]</scope>
    <source>
        <strain evidence="3 4">SK-G1</strain>
    </source>
</reference>
<accession>A0A3G2R986</accession>
<dbReference type="CDD" id="cd03421">
    <property type="entry name" value="SirA_like_N"/>
    <property type="match status" value="1"/>
</dbReference>
<dbReference type="InterPro" id="IPR019870">
    <property type="entry name" value="Se_metab_YedF"/>
</dbReference>
<dbReference type="Pfam" id="PF01206">
    <property type="entry name" value="TusA"/>
    <property type="match status" value="1"/>
</dbReference>
<dbReference type="NCBIfam" id="TIGR03527">
    <property type="entry name" value="selenium_YedF"/>
    <property type="match status" value="1"/>
</dbReference>
<dbReference type="RefSeq" id="WP_120765116.1">
    <property type="nucleotide sequence ID" value="NZ_CP033169.1"/>
</dbReference>
<comment type="similarity">
    <text evidence="1">Belongs to the sulfur carrier protein TusA family.</text>
</comment>
<dbReference type="SUPFAM" id="SSF75169">
    <property type="entry name" value="DsrEFH-like"/>
    <property type="match status" value="1"/>
</dbReference>
<dbReference type="Gene3D" id="3.30.110.40">
    <property type="entry name" value="TusA-like domain"/>
    <property type="match status" value="1"/>
</dbReference>
<keyword evidence="4" id="KW-1185">Reference proteome</keyword>
<evidence type="ECO:0000256" key="1">
    <source>
        <dbReference type="ARBA" id="ARBA00008984"/>
    </source>
</evidence>
<organism evidence="3 4">
    <name type="scientific">Biomaibacter acetigenes</name>
    <dbReference type="NCBI Taxonomy" id="2316383"/>
    <lineage>
        <taxon>Bacteria</taxon>
        <taxon>Bacillati</taxon>
        <taxon>Bacillota</taxon>
        <taxon>Clostridia</taxon>
        <taxon>Thermosediminibacterales</taxon>
        <taxon>Tepidanaerobacteraceae</taxon>
        <taxon>Biomaibacter</taxon>
    </lineage>
</organism>
<keyword evidence="3" id="KW-0808">Transferase</keyword>
<dbReference type="AlphaFoldDB" id="A0A3G2R986"/>
<dbReference type="EMBL" id="CP033169">
    <property type="protein sequence ID" value="AYO32104.1"/>
    <property type="molecule type" value="Genomic_DNA"/>
</dbReference>
<evidence type="ECO:0000259" key="2">
    <source>
        <dbReference type="PROSITE" id="PS01148"/>
    </source>
</evidence>